<dbReference type="NCBIfam" id="TIGR03686">
    <property type="entry name" value="pupylate_PafA"/>
    <property type="match status" value="1"/>
</dbReference>
<sequence length="472" mass="53145">MTHTRRIMGIETEYGITATTPGTANHPLSPDEIARVLFRPINHQWGSSNIFTHNASRLYLDVGSHPEIATAECDNLTQLITYDRAGDEIINNLATQAEQTLKTEGINTNVYLFKNNLDSAGNSYGCHENYLIDRKIVLKTLGHTLLPFLITRQLICGAGNISPDGTYQFSQRADHVWEGVSSATTRSRPIINTRDEAHADTHRYRRLHIIVGDSNLAEPTLALKIGSTTLILEMIEAGFPNLPHLEFANNMAAIRTISRDLTGQTPIPTTTGTTTTALELQQRYLDAATEWLTHREETGGTTNTELTHTLNLWHTTLNAIKTGDITTIDHDIDWAIKLNLLTTYHTTLGLKPHNYNHPKLHQLNLAYHDIRPGRGLHRLLETKNRINRITTPETVTHATTNPPPTTRAALRGTFLHHATYHHAPFAVDWLRLKINQPEPQIVELTDPFANTDPRVDDLIKYLETHSHYYQEP</sequence>
<feature type="binding site" evidence="1">
    <location>
        <position position="70"/>
    </location>
    <ligand>
        <name>ATP</name>
        <dbReference type="ChEBI" id="CHEBI:30616"/>
    </ligand>
</feature>
<comment type="pathway">
    <text evidence="1">Protein degradation; proteasomal Pup-dependent pathway.</text>
</comment>
<dbReference type="InterPro" id="IPR022279">
    <property type="entry name" value="Pup_ligase"/>
</dbReference>
<feature type="binding site" evidence="1">
    <location>
        <position position="57"/>
    </location>
    <ligand>
        <name>ATP</name>
        <dbReference type="ChEBI" id="CHEBI:30616"/>
    </ligand>
</feature>
<accession>A0A3S4Y596</accession>
<dbReference type="GO" id="GO:0000287">
    <property type="term" value="F:magnesium ion binding"/>
    <property type="evidence" value="ECO:0007669"/>
    <property type="project" value="UniProtKB-UniRule"/>
</dbReference>
<dbReference type="GO" id="GO:0010498">
    <property type="term" value="P:proteasomal protein catabolic process"/>
    <property type="evidence" value="ECO:0007669"/>
    <property type="project" value="UniProtKB-UniRule"/>
</dbReference>
<dbReference type="UniPathway" id="UPA00997"/>
<evidence type="ECO:0000313" key="3">
    <source>
        <dbReference type="EMBL" id="QIP44137.1"/>
    </source>
</evidence>
<feature type="binding site" evidence="1">
    <location>
        <position position="67"/>
    </location>
    <ligand>
        <name>Mg(2+)</name>
        <dbReference type="ChEBI" id="CHEBI:18420"/>
    </ligand>
</feature>
<dbReference type="HAMAP" id="MF_02111">
    <property type="entry name" value="Pup_ligase"/>
    <property type="match status" value="1"/>
</dbReference>
<evidence type="ECO:0000256" key="1">
    <source>
        <dbReference type="HAMAP-Rule" id="MF_02111"/>
    </source>
</evidence>
<dbReference type="GO" id="GO:0070490">
    <property type="term" value="P:protein pupylation"/>
    <property type="evidence" value="ECO:0007669"/>
    <property type="project" value="UniProtKB-UniRule"/>
</dbReference>
<name>A0A3S4Y596_9CORY</name>
<dbReference type="PANTHER" id="PTHR42307">
    <property type="entry name" value="PUP DEAMIDASE/DEPUPYLASE"/>
    <property type="match status" value="1"/>
</dbReference>
<keyword evidence="1" id="KW-0833">Ubl conjugation pathway</keyword>
<comment type="function">
    <text evidence="1">Catalyzes the covalent attachment of the prokaryotic ubiquitin-like protein modifier Pup to the proteasomal substrate proteins, thereby targeting them for proteasomal degradation. This tagging system is termed pupylation. The ligation reaction involves the side-chain carboxylate of the C-terminal glutamate of Pup and the side-chain amino group of a substrate lysine.</text>
</comment>
<keyword evidence="1" id="KW-0067">ATP-binding</keyword>
<dbReference type="EC" id="6.3.1.19" evidence="1 2"/>
<dbReference type="InterPro" id="IPR004347">
    <property type="entry name" value="Pup_ligase/deamidase"/>
</dbReference>
<feature type="binding site" evidence="1">
    <location>
        <position position="429"/>
    </location>
    <ligand>
        <name>ATP</name>
        <dbReference type="ChEBI" id="CHEBI:30616"/>
    </ligand>
</feature>
<keyword evidence="1" id="KW-0479">Metal-binding</keyword>
<proteinExistence type="inferred from homology"/>
<gene>
    <name evidence="1 3" type="primary">pafA</name>
    <name evidence="3" type="ORF">HBA49_00280</name>
</gene>
<dbReference type="Pfam" id="PF03136">
    <property type="entry name" value="Pup_ligase"/>
    <property type="match status" value="1"/>
</dbReference>
<protein>
    <recommendedName>
        <fullName evidence="1 2">Pup--protein ligase</fullName>
        <ecNumber evidence="1 2">6.3.1.19</ecNumber>
    </recommendedName>
    <alternativeName>
        <fullName evidence="1">Proteasome accessory factor A</fullName>
    </alternativeName>
    <alternativeName>
        <fullName evidence="1">Pup-conjugating enzyme</fullName>
    </alternativeName>
</protein>
<comment type="similarity">
    <text evidence="1">Belongs to the Pup ligase/Pup deamidase family. Pup-conjugating enzyme subfamily.</text>
</comment>
<dbReference type="GO" id="GO:0005524">
    <property type="term" value="F:ATP binding"/>
    <property type="evidence" value="ECO:0007669"/>
    <property type="project" value="UniProtKB-UniRule"/>
</dbReference>
<dbReference type="GO" id="GO:0019941">
    <property type="term" value="P:modification-dependent protein catabolic process"/>
    <property type="evidence" value="ECO:0007669"/>
    <property type="project" value="UniProtKB-UniRule"/>
</dbReference>
<feature type="binding site" evidence="1">
    <location>
        <position position="11"/>
    </location>
    <ligand>
        <name>Mg(2+)</name>
        <dbReference type="ChEBI" id="CHEBI:18420"/>
    </ligand>
</feature>
<organism evidence="3">
    <name type="scientific">Corynebacterium matruchotii</name>
    <dbReference type="NCBI Taxonomy" id="43768"/>
    <lineage>
        <taxon>Bacteria</taxon>
        <taxon>Bacillati</taxon>
        <taxon>Actinomycetota</taxon>
        <taxon>Actinomycetes</taxon>
        <taxon>Mycobacteriales</taxon>
        <taxon>Corynebacteriaceae</taxon>
        <taxon>Corynebacterium</taxon>
    </lineage>
</organism>
<keyword evidence="1" id="KW-0460">Magnesium</keyword>
<feature type="binding site" evidence="1">
    <location>
        <position position="59"/>
    </location>
    <ligand>
        <name>Mg(2+)</name>
        <dbReference type="ChEBI" id="CHEBI:18420"/>
    </ligand>
</feature>
<comment type="pathway">
    <text evidence="1">Protein modification; protein pupylation.</text>
</comment>
<dbReference type="UniPathway" id="UPA00998"/>
<feature type="active site" description="Proton acceptor" evidence="1">
    <location>
        <position position="61"/>
    </location>
</feature>
<dbReference type="GO" id="GO:0016879">
    <property type="term" value="F:ligase activity, forming carbon-nitrogen bonds"/>
    <property type="evidence" value="ECO:0007669"/>
    <property type="project" value="UniProtKB-UniRule"/>
</dbReference>
<dbReference type="GO" id="GO:0019787">
    <property type="term" value="F:ubiquitin-like protein transferase activity"/>
    <property type="evidence" value="ECO:0007669"/>
    <property type="project" value="UniProtKB-UniRule"/>
</dbReference>
<comment type="miscellaneous">
    <text evidence="1">The reaction mechanism probably proceeds via the activation of Pup by phosphorylation of its C-terminal glutamate, which is then subject to nucleophilic attack by the substrate lysine, resulting in an isopeptide bond and the release of phosphate as a good leaving group.</text>
</comment>
<dbReference type="PANTHER" id="PTHR42307:SF3">
    <property type="entry name" value="PUP--PROTEIN LIGASE"/>
    <property type="match status" value="1"/>
</dbReference>
<reference evidence="3" key="1">
    <citation type="submission" date="2020-03" db="EMBL/GenBank/DDBJ databases">
        <authorList>
            <person name="Johnston C.D."/>
            <person name="Cotton S.L."/>
            <person name="Dewhirst F.E."/>
        </authorList>
    </citation>
    <scope>NUCLEOTIDE SEQUENCE [LARGE SCALE GENOMIC DNA]</scope>
    <source>
        <strain evidence="3">ATCC 14266</strain>
    </source>
</reference>
<keyword evidence="1 3" id="KW-0436">Ligase</keyword>
<comment type="catalytic activity">
    <reaction evidence="1">
        <text>ATP + [prokaryotic ubiquitin-like protein]-L-glutamate + [protein]-L-lysine = ADP + phosphate + N(6)-([prokaryotic ubiquitin-like protein]-gamma-L-glutamyl)-[protein]-L-lysine.</text>
        <dbReference type="EC" id="6.3.1.19"/>
    </reaction>
</comment>
<keyword evidence="1" id="KW-0547">Nucleotide-binding</keyword>
<dbReference type="AlphaFoldDB" id="A0A3S4Y596"/>
<dbReference type="RefSeq" id="WP_005525711.1">
    <property type="nucleotide sequence ID" value="NZ_CAUQUT010000005.1"/>
</dbReference>
<evidence type="ECO:0000256" key="2">
    <source>
        <dbReference type="NCBIfam" id="TIGR03686"/>
    </source>
</evidence>
<dbReference type="EMBL" id="CP050134">
    <property type="protein sequence ID" value="QIP44137.1"/>
    <property type="molecule type" value="Genomic_DNA"/>
</dbReference>
<dbReference type="GeneID" id="84573872"/>